<dbReference type="SUPFAM" id="SSF81382">
    <property type="entry name" value="Skp1 dimerisation domain-like"/>
    <property type="match status" value="1"/>
</dbReference>
<comment type="pathway">
    <text evidence="1 4">Protein modification; protein ubiquitination.</text>
</comment>
<accession>A0ABD2YFZ0</accession>
<evidence type="ECO:0000313" key="7">
    <source>
        <dbReference type="Proteomes" id="UP001630127"/>
    </source>
</evidence>
<evidence type="ECO:0000259" key="5">
    <source>
        <dbReference type="Pfam" id="PF03931"/>
    </source>
</evidence>
<comment type="subunit">
    <text evidence="4">Part of a SCF (SKP1-cullin-F-box) protein ligase complex.</text>
</comment>
<dbReference type="PIRSF" id="PIRSF028729">
    <property type="entry name" value="E3_ubiquit_lig_SCF_Skp"/>
    <property type="match status" value="1"/>
</dbReference>
<sequence length="126" mass="13883">MSSPKDNILTLKSSDNVEFNVKESVAIQSVRIKDMVDKGCFTSNTICLPDIDSKILGVILEYLSQHGDSKVSMENQKEYDAKLADKPIGELFDLVLAVDYLQIKSLLDIICDAISNNIMAGLQVNS</sequence>
<dbReference type="GO" id="GO:0016567">
    <property type="term" value="P:protein ubiquitination"/>
    <property type="evidence" value="ECO:0007669"/>
    <property type="project" value="UniProtKB-UniRule"/>
</dbReference>
<dbReference type="Gene3D" id="3.30.710.10">
    <property type="entry name" value="Potassium Channel Kv1.1, Chain A"/>
    <property type="match status" value="1"/>
</dbReference>
<evidence type="ECO:0000256" key="3">
    <source>
        <dbReference type="ARBA" id="ARBA00022786"/>
    </source>
</evidence>
<reference evidence="6 7" key="1">
    <citation type="submission" date="2024-11" db="EMBL/GenBank/DDBJ databases">
        <title>A near-complete genome assembly of Cinchona calisaya.</title>
        <authorList>
            <person name="Lian D.C."/>
            <person name="Zhao X.W."/>
            <person name="Wei L."/>
        </authorList>
    </citation>
    <scope>NUCLEOTIDE SEQUENCE [LARGE SCALE GENOMIC DNA]</scope>
    <source>
        <tissue evidence="6">Nenye</tissue>
    </source>
</reference>
<keyword evidence="7" id="KW-1185">Reference proteome</keyword>
<evidence type="ECO:0000256" key="4">
    <source>
        <dbReference type="PIRNR" id="PIRNR028729"/>
    </source>
</evidence>
<dbReference type="Proteomes" id="UP001630127">
    <property type="component" value="Unassembled WGS sequence"/>
</dbReference>
<protein>
    <recommendedName>
        <fullName evidence="4">SKP1-like protein</fullName>
    </recommendedName>
</protein>
<evidence type="ECO:0000256" key="1">
    <source>
        <dbReference type="ARBA" id="ARBA00004906"/>
    </source>
</evidence>
<dbReference type="AlphaFoldDB" id="A0ABD2YFZ0"/>
<evidence type="ECO:0000256" key="2">
    <source>
        <dbReference type="ARBA" id="ARBA00009993"/>
    </source>
</evidence>
<dbReference type="SMART" id="SM00512">
    <property type="entry name" value="Skp1"/>
    <property type="match status" value="1"/>
</dbReference>
<dbReference type="InterPro" id="IPR016897">
    <property type="entry name" value="SKP1"/>
</dbReference>
<evidence type="ECO:0000313" key="6">
    <source>
        <dbReference type="EMBL" id="KAL3505110.1"/>
    </source>
</evidence>
<comment type="similarity">
    <text evidence="2 4">Belongs to the SKP1 family.</text>
</comment>
<dbReference type="InterPro" id="IPR016073">
    <property type="entry name" value="Skp1_comp_POZ"/>
</dbReference>
<comment type="caution">
    <text evidence="6">The sequence shown here is derived from an EMBL/GenBank/DDBJ whole genome shotgun (WGS) entry which is preliminary data.</text>
</comment>
<organism evidence="6 7">
    <name type="scientific">Cinchona calisaya</name>
    <dbReference type="NCBI Taxonomy" id="153742"/>
    <lineage>
        <taxon>Eukaryota</taxon>
        <taxon>Viridiplantae</taxon>
        <taxon>Streptophyta</taxon>
        <taxon>Embryophyta</taxon>
        <taxon>Tracheophyta</taxon>
        <taxon>Spermatophyta</taxon>
        <taxon>Magnoliopsida</taxon>
        <taxon>eudicotyledons</taxon>
        <taxon>Gunneridae</taxon>
        <taxon>Pentapetalae</taxon>
        <taxon>asterids</taxon>
        <taxon>lamiids</taxon>
        <taxon>Gentianales</taxon>
        <taxon>Rubiaceae</taxon>
        <taxon>Cinchonoideae</taxon>
        <taxon>Cinchoneae</taxon>
        <taxon>Cinchona</taxon>
    </lineage>
</organism>
<feature type="domain" description="SKP1 component POZ" evidence="5">
    <location>
        <begin position="8"/>
        <end position="66"/>
    </location>
</feature>
<dbReference type="InterPro" id="IPR001232">
    <property type="entry name" value="SKP1-like"/>
</dbReference>
<comment type="function">
    <text evidence="4">Involved in ubiquitination and subsequent proteasomal degradation of target proteins. Together with CUL1, RBX1 and a F-box protein, it forms a SCF E3 ubiquitin ligase complex. The functional specificity of this complex depends on the type of F-box protein. In the SCF complex, it serves as an adapter that links the F-box protein to CUL1.</text>
</comment>
<dbReference type="InterPro" id="IPR011333">
    <property type="entry name" value="SKP1/BTB/POZ_sf"/>
</dbReference>
<proteinExistence type="inferred from homology"/>
<gene>
    <name evidence="6" type="ORF">ACH5RR_034951</name>
</gene>
<keyword evidence="3 4" id="KW-0833">Ubl conjugation pathway</keyword>
<dbReference type="Pfam" id="PF03931">
    <property type="entry name" value="Skp1_POZ"/>
    <property type="match status" value="1"/>
</dbReference>
<dbReference type="InterPro" id="IPR036296">
    <property type="entry name" value="SKP1-like_dim_sf"/>
</dbReference>
<dbReference type="GO" id="GO:0009867">
    <property type="term" value="P:jasmonic acid mediated signaling pathway"/>
    <property type="evidence" value="ECO:0007669"/>
    <property type="project" value="UniProtKB-ARBA"/>
</dbReference>
<name>A0ABD2YFZ0_9GENT</name>
<dbReference type="EMBL" id="JBJUIK010000014">
    <property type="protein sequence ID" value="KAL3505110.1"/>
    <property type="molecule type" value="Genomic_DNA"/>
</dbReference>
<dbReference type="PANTHER" id="PTHR11165">
    <property type="entry name" value="SKP1"/>
    <property type="match status" value="1"/>
</dbReference>
<dbReference type="SUPFAM" id="SSF54695">
    <property type="entry name" value="POZ domain"/>
    <property type="match status" value="1"/>
</dbReference>